<evidence type="ECO:0000256" key="4">
    <source>
        <dbReference type="ARBA" id="ARBA00023136"/>
    </source>
</evidence>
<gene>
    <name evidence="6" type="ORF">CH333_03540</name>
</gene>
<evidence type="ECO:0000256" key="3">
    <source>
        <dbReference type="ARBA" id="ARBA00022989"/>
    </source>
</evidence>
<accession>A0A235BVE5</accession>
<keyword evidence="3 5" id="KW-1133">Transmembrane helix</keyword>
<evidence type="ECO:0000256" key="1">
    <source>
        <dbReference type="ARBA" id="ARBA00004141"/>
    </source>
</evidence>
<feature type="transmembrane region" description="Helical" evidence="5">
    <location>
        <begin position="99"/>
        <end position="123"/>
    </location>
</feature>
<feature type="transmembrane region" description="Helical" evidence="5">
    <location>
        <begin position="6"/>
        <end position="21"/>
    </location>
</feature>
<dbReference type="AlphaFoldDB" id="A0A235BVE5"/>
<feature type="transmembrane region" description="Helical" evidence="5">
    <location>
        <begin position="28"/>
        <end position="45"/>
    </location>
</feature>
<comment type="subcellular location">
    <subcellularLocation>
        <location evidence="1">Membrane</location>
        <topology evidence="1">Multi-pass membrane protein</topology>
    </subcellularLocation>
</comment>
<evidence type="ECO:0000256" key="5">
    <source>
        <dbReference type="SAM" id="Phobius"/>
    </source>
</evidence>
<dbReference type="PANTHER" id="PTHR36926">
    <property type="entry name" value="COLICIN V PRODUCTION PROTEIN"/>
    <property type="match status" value="1"/>
</dbReference>
<dbReference type="Proteomes" id="UP000215215">
    <property type="component" value="Unassembled WGS sequence"/>
</dbReference>
<sequence length="182" mass="20104">MVWLDIIIFAVLVIAAIYGLIKGLIRGLFGIVALIAGIWLASRTFKQFATHLPFSNPILSNILSFIIVFLIVAVVINVIGFIIRKLIAFASLGWIDRICGLIFGFIIGVFVNWIVCILILSFSPNGKDLIANSRFAPGILSSGSFFKKYFPKPRQEEKREHKGKGANIDTALFSLGSEDFVV</sequence>
<organism evidence="6 7">
    <name type="scientific">candidate division WOR-3 bacterium JGI_Cruoil_03_44_89</name>
    <dbReference type="NCBI Taxonomy" id="1973748"/>
    <lineage>
        <taxon>Bacteria</taxon>
        <taxon>Bacteria division WOR-3</taxon>
    </lineage>
</organism>
<feature type="transmembrane region" description="Helical" evidence="5">
    <location>
        <begin position="65"/>
        <end position="87"/>
    </location>
</feature>
<dbReference type="PANTHER" id="PTHR36926:SF1">
    <property type="entry name" value="COLICIN V PRODUCTION PROTEIN"/>
    <property type="match status" value="1"/>
</dbReference>
<dbReference type="InterPro" id="IPR003825">
    <property type="entry name" value="Colicin-V_CvpA"/>
</dbReference>
<protein>
    <recommendedName>
        <fullName evidence="8">Colicin V production protein</fullName>
    </recommendedName>
</protein>
<keyword evidence="4 5" id="KW-0472">Membrane</keyword>
<evidence type="ECO:0000313" key="7">
    <source>
        <dbReference type="Proteomes" id="UP000215215"/>
    </source>
</evidence>
<evidence type="ECO:0008006" key="8">
    <source>
        <dbReference type="Google" id="ProtNLM"/>
    </source>
</evidence>
<dbReference type="GO" id="GO:0016020">
    <property type="term" value="C:membrane"/>
    <property type="evidence" value="ECO:0007669"/>
    <property type="project" value="UniProtKB-SubCell"/>
</dbReference>
<reference evidence="6 7" key="1">
    <citation type="submission" date="2017-07" db="EMBL/GenBank/DDBJ databases">
        <title>Recovery of genomes from metagenomes via a dereplication, aggregation, and scoring strategy.</title>
        <authorList>
            <person name="Sieber C.M."/>
            <person name="Probst A.J."/>
            <person name="Sharrar A."/>
            <person name="Thomas B.C."/>
            <person name="Hess M."/>
            <person name="Tringe S.G."/>
            <person name="Banfield J.F."/>
        </authorList>
    </citation>
    <scope>NUCLEOTIDE SEQUENCE [LARGE SCALE GENOMIC DNA]</scope>
    <source>
        <strain evidence="6">JGI_Cruoil_03_44_89</strain>
    </source>
</reference>
<evidence type="ECO:0000256" key="2">
    <source>
        <dbReference type="ARBA" id="ARBA00022692"/>
    </source>
</evidence>
<keyword evidence="2 5" id="KW-0812">Transmembrane</keyword>
<name>A0A235BVE5_UNCW3</name>
<dbReference type="EMBL" id="NOZQ01000069">
    <property type="protein sequence ID" value="OYD16383.1"/>
    <property type="molecule type" value="Genomic_DNA"/>
</dbReference>
<evidence type="ECO:0000313" key="6">
    <source>
        <dbReference type="EMBL" id="OYD16383.1"/>
    </source>
</evidence>
<dbReference type="GO" id="GO:0009403">
    <property type="term" value="P:toxin biosynthetic process"/>
    <property type="evidence" value="ECO:0007669"/>
    <property type="project" value="InterPro"/>
</dbReference>
<dbReference type="InterPro" id="IPR052719">
    <property type="entry name" value="CvpA-like"/>
</dbReference>
<comment type="caution">
    <text evidence="6">The sequence shown here is derived from an EMBL/GenBank/DDBJ whole genome shotgun (WGS) entry which is preliminary data.</text>
</comment>
<dbReference type="Pfam" id="PF02674">
    <property type="entry name" value="Colicin_V"/>
    <property type="match status" value="1"/>
</dbReference>
<proteinExistence type="predicted"/>